<comment type="caution">
    <text evidence="1">The sequence shown here is derived from an EMBL/GenBank/DDBJ whole genome shotgun (WGS) entry which is preliminary data.</text>
</comment>
<proteinExistence type="predicted"/>
<evidence type="ECO:0000313" key="1">
    <source>
        <dbReference type="EMBL" id="RXN18929.1"/>
    </source>
</evidence>
<organism evidence="1 2">
    <name type="scientific">Labeo rohita</name>
    <name type="common">Indian major carp</name>
    <name type="synonym">Cyprinus rohita</name>
    <dbReference type="NCBI Taxonomy" id="84645"/>
    <lineage>
        <taxon>Eukaryota</taxon>
        <taxon>Metazoa</taxon>
        <taxon>Chordata</taxon>
        <taxon>Craniata</taxon>
        <taxon>Vertebrata</taxon>
        <taxon>Euteleostomi</taxon>
        <taxon>Actinopterygii</taxon>
        <taxon>Neopterygii</taxon>
        <taxon>Teleostei</taxon>
        <taxon>Ostariophysi</taxon>
        <taxon>Cypriniformes</taxon>
        <taxon>Cyprinidae</taxon>
        <taxon>Labeoninae</taxon>
        <taxon>Labeonini</taxon>
        <taxon>Labeo</taxon>
    </lineage>
</organism>
<dbReference type="AlphaFoldDB" id="A0A498MCT3"/>
<name>A0A498MCT3_LABRO</name>
<sequence>MTHYVMTQLSECARMLWATWGGSEAMAFGGTGIGDAVKREYCGFVWRRELKEAVGGAVFGSACGQALAWAASPELVGAGGGAVNGGQSGRALAWAASPELAGAGGGAVNGGQCGQALAWSASPELTGAGGGAVCDSQCDQALA</sequence>
<dbReference type="EMBL" id="QBIY01012692">
    <property type="protein sequence ID" value="RXN18929.1"/>
    <property type="molecule type" value="Genomic_DNA"/>
</dbReference>
<evidence type="ECO:0000313" key="2">
    <source>
        <dbReference type="Proteomes" id="UP000290572"/>
    </source>
</evidence>
<protein>
    <submittedName>
        <fullName evidence="1">Uncharacterized protein</fullName>
    </submittedName>
</protein>
<reference evidence="1" key="1">
    <citation type="submission" date="2018-03" db="EMBL/GenBank/DDBJ databases">
        <title>Draft genome sequence of Rohu Carp (Labeo rohita).</title>
        <authorList>
            <person name="Das P."/>
            <person name="Kushwaha B."/>
            <person name="Joshi C.G."/>
            <person name="Kumar D."/>
            <person name="Nagpure N.S."/>
            <person name="Sahoo L."/>
            <person name="Das S.P."/>
            <person name="Bit A."/>
            <person name="Patnaik S."/>
            <person name="Meher P.K."/>
            <person name="Jayasankar P."/>
            <person name="Koringa P.G."/>
            <person name="Patel N.V."/>
            <person name="Hinsu A.T."/>
            <person name="Kumar R."/>
            <person name="Pandey M."/>
            <person name="Agarwal S."/>
            <person name="Srivastava S."/>
            <person name="Singh M."/>
            <person name="Iquebal M.A."/>
            <person name="Jaiswal S."/>
            <person name="Angadi U.B."/>
            <person name="Kumar N."/>
            <person name="Raza M."/>
            <person name="Shah T.M."/>
            <person name="Rai A."/>
            <person name="Jena J.K."/>
        </authorList>
    </citation>
    <scope>NUCLEOTIDE SEQUENCE [LARGE SCALE GENOMIC DNA]</scope>
    <source>
        <strain evidence="1">DASCIFA01</strain>
        <tissue evidence="1">Testis</tissue>
    </source>
</reference>
<gene>
    <name evidence="1" type="ORF">ROHU_025934</name>
</gene>
<dbReference type="Proteomes" id="UP000290572">
    <property type="component" value="Unassembled WGS sequence"/>
</dbReference>
<accession>A0A498MCT3</accession>
<keyword evidence="2" id="KW-1185">Reference proteome</keyword>